<evidence type="ECO:0000313" key="4">
    <source>
        <dbReference type="Proteomes" id="UP000322245"/>
    </source>
</evidence>
<dbReference type="InterPro" id="IPR036249">
    <property type="entry name" value="Thioredoxin-like_sf"/>
</dbReference>
<dbReference type="GO" id="GO:0000324">
    <property type="term" value="C:fungal-type vacuole"/>
    <property type="evidence" value="ECO:0007669"/>
    <property type="project" value="TreeGrafter"/>
</dbReference>
<evidence type="ECO:0000256" key="1">
    <source>
        <dbReference type="SAM" id="Phobius"/>
    </source>
</evidence>
<dbReference type="Pfam" id="PF00462">
    <property type="entry name" value="Glutaredoxin"/>
    <property type="match status" value="1"/>
</dbReference>
<feature type="transmembrane region" description="Helical" evidence="1">
    <location>
        <begin position="69"/>
        <end position="91"/>
    </location>
</feature>
<evidence type="ECO:0000259" key="2">
    <source>
        <dbReference type="Pfam" id="PF00462"/>
    </source>
</evidence>
<dbReference type="GO" id="GO:0005796">
    <property type="term" value="C:Golgi lumen"/>
    <property type="evidence" value="ECO:0007669"/>
    <property type="project" value="TreeGrafter"/>
</dbReference>
<dbReference type="AlphaFoldDB" id="A0A5D3AU47"/>
<dbReference type="InterPro" id="IPR002109">
    <property type="entry name" value="Glutaredoxin"/>
</dbReference>
<comment type="caution">
    <text evidence="3">The sequence shown here is derived from an EMBL/GenBank/DDBJ whole genome shotgun (WGS) entry which is preliminary data.</text>
</comment>
<dbReference type="CDD" id="cd03419">
    <property type="entry name" value="GRX_GRXh_1_2_like"/>
    <property type="match status" value="1"/>
</dbReference>
<dbReference type="InterPro" id="IPR014025">
    <property type="entry name" value="Glutaredoxin_subgr"/>
</dbReference>
<dbReference type="GO" id="GO:0034599">
    <property type="term" value="P:cellular response to oxidative stress"/>
    <property type="evidence" value="ECO:0007669"/>
    <property type="project" value="TreeGrafter"/>
</dbReference>
<dbReference type="PANTHER" id="PTHR45694:SF5">
    <property type="entry name" value="GLUTAREDOXIN 2"/>
    <property type="match status" value="1"/>
</dbReference>
<dbReference type="PROSITE" id="PS51354">
    <property type="entry name" value="GLUTAREDOXIN_2"/>
    <property type="match status" value="1"/>
</dbReference>
<sequence length="345" mass="39208">MYGRLSPPTTNRQFEVEPRRAFSLPSVAMPFYNSKQHSPILPLSNSSPYSPVPTRMNARRLSYGIKSRASHYSIPLSIGTFITLAIFFFVYTRPDSEYTRFQATSKLSLQSRSQERSELAKEVAAHEEHVPDRHMDNGVGILVNEDELIAEDDLFWDSYTEAEPLSAEEAAAEAELQAHRADVFAHNTAESLRALVWWLAEGGILPNNWEVPTKAQLKKMGSKGFEKLLTEIDHGDEEQEIFEDGWADFANRRYKIVVFSKSYCPYSRNAKAILAQYHLSPAPFFIELDHRSDMNSIQTLLNHFTDRRTVPNILLDFVSNGGSDDLTLQHAEGGLQQKFEDMMVV</sequence>
<keyword evidence="1" id="KW-0812">Transmembrane</keyword>
<dbReference type="GO" id="GO:0005801">
    <property type="term" value="C:cis-Golgi network"/>
    <property type="evidence" value="ECO:0007669"/>
    <property type="project" value="TreeGrafter"/>
</dbReference>
<proteinExistence type="predicted"/>
<evidence type="ECO:0000313" key="3">
    <source>
        <dbReference type="EMBL" id="TYJ54352.1"/>
    </source>
</evidence>
<feature type="domain" description="Glutaredoxin" evidence="2">
    <location>
        <begin position="256"/>
        <end position="315"/>
    </location>
</feature>
<keyword evidence="1" id="KW-0472">Membrane</keyword>
<keyword evidence="4" id="KW-1185">Reference proteome</keyword>
<keyword evidence="1" id="KW-1133">Transmembrane helix</keyword>
<dbReference type="SUPFAM" id="SSF52833">
    <property type="entry name" value="Thioredoxin-like"/>
    <property type="match status" value="1"/>
</dbReference>
<protein>
    <recommendedName>
        <fullName evidence="2">Glutaredoxin domain-containing protein</fullName>
    </recommendedName>
</protein>
<dbReference type="PRINTS" id="PR00160">
    <property type="entry name" value="GLUTAREDOXIN"/>
</dbReference>
<dbReference type="Proteomes" id="UP000322245">
    <property type="component" value="Unassembled WGS sequence"/>
</dbReference>
<name>A0A5D3AU47_9TREE</name>
<accession>A0A5D3AU47</accession>
<reference evidence="3 4" key="1">
    <citation type="submission" date="2017-05" db="EMBL/GenBank/DDBJ databases">
        <title>The Genome Sequence of Tsuchiyaea wingfieldii DSM 27421.</title>
        <authorList>
            <person name="Cuomo C."/>
            <person name="Passer A."/>
            <person name="Billmyre B."/>
            <person name="Heitman J."/>
        </authorList>
    </citation>
    <scope>NUCLEOTIDE SEQUENCE [LARGE SCALE GENOMIC DNA]</scope>
    <source>
        <strain evidence="3 4">DSM 27421</strain>
    </source>
</reference>
<dbReference type="PANTHER" id="PTHR45694">
    <property type="entry name" value="GLUTAREDOXIN 2"/>
    <property type="match status" value="1"/>
</dbReference>
<dbReference type="EMBL" id="NIDF01000063">
    <property type="protein sequence ID" value="TYJ54352.1"/>
    <property type="molecule type" value="Genomic_DNA"/>
</dbReference>
<dbReference type="GO" id="GO:0015038">
    <property type="term" value="F:glutathione disulfide oxidoreductase activity"/>
    <property type="evidence" value="ECO:0007669"/>
    <property type="project" value="TreeGrafter"/>
</dbReference>
<dbReference type="Gene3D" id="3.40.30.10">
    <property type="entry name" value="Glutaredoxin"/>
    <property type="match status" value="1"/>
</dbReference>
<gene>
    <name evidence="3" type="ORF">B9479_005018</name>
</gene>
<organism evidence="3 4">
    <name type="scientific">Cryptococcus floricola</name>
    <dbReference type="NCBI Taxonomy" id="2591691"/>
    <lineage>
        <taxon>Eukaryota</taxon>
        <taxon>Fungi</taxon>
        <taxon>Dikarya</taxon>
        <taxon>Basidiomycota</taxon>
        <taxon>Agaricomycotina</taxon>
        <taxon>Tremellomycetes</taxon>
        <taxon>Tremellales</taxon>
        <taxon>Cryptococcaceae</taxon>
        <taxon>Cryptococcus</taxon>
    </lineage>
</organism>